<dbReference type="InterPro" id="IPR006131">
    <property type="entry name" value="Asp_carbamoyltransf_Asp/Orn-bd"/>
</dbReference>
<keyword evidence="1" id="KW-0808">Transferase</keyword>
<dbReference type="GO" id="GO:0016743">
    <property type="term" value="F:carboxyl- or carbamoyltransferase activity"/>
    <property type="evidence" value="ECO:0007669"/>
    <property type="project" value="InterPro"/>
</dbReference>
<organism evidence="3">
    <name type="scientific">marine sediment metagenome</name>
    <dbReference type="NCBI Taxonomy" id="412755"/>
    <lineage>
        <taxon>unclassified sequences</taxon>
        <taxon>metagenomes</taxon>
        <taxon>ecological metagenomes</taxon>
    </lineage>
</organism>
<name>X0ZTB5_9ZZZZ</name>
<sequence length="145" mass="16642">GDFLNSRVARSNMNLFEKMGMDVTVVSPTMFLPEDFSGMKVKHCIDDVIEDADIIYILRMQFERQDRKFYPSVMEYNRFLGLDMERLKRMKPGSIVMHPGPVNRGIEITDEVMDTSGKLAEKIVIEEQVTFGVAVRMAILYLILG</sequence>
<gene>
    <name evidence="3" type="ORF">S01H4_05749</name>
</gene>
<dbReference type="PANTHER" id="PTHR45753:SF6">
    <property type="entry name" value="ASPARTATE CARBAMOYLTRANSFERASE"/>
    <property type="match status" value="1"/>
</dbReference>
<protein>
    <recommendedName>
        <fullName evidence="2">Aspartate/ornithine carbamoyltransferase Asp/Orn-binding domain-containing protein</fullName>
    </recommendedName>
</protein>
<dbReference type="Pfam" id="PF00185">
    <property type="entry name" value="OTCace"/>
    <property type="match status" value="1"/>
</dbReference>
<dbReference type="Gene3D" id="3.40.50.1370">
    <property type="entry name" value="Aspartate/ornithine carbamoyltransferase"/>
    <property type="match status" value="2"/>
</dbReference>
<dbReference type="GO" id="GO:0006520">
    <property type="term" value="P:amino acid metabolic process"/>
    <property type="evidence" value="ECO:0007669"/>
    <property type="project" value="InterPro"/>
</dbReference>
<dbReference type="GO" id="GO:0016597">
    <property type="term" value="F:amino acid binding"/>
    <property type="evidence" value="ECO:0007669"/>
    <property type="project" value="InterPro"/>
</dbReference>
<dbReference type="PANTHER" id="PTHR45753">
    <property type="entry name" value="ORNITHINE CARBAMOYLTRANSFERASE, MITOCHONDRIAL"/>
    <property type="match status" value="1"/>
</dbReference>
<reference evidence="3" key="1">
    <citation type="journal article" date="2014" name="Front. Microbiol.">
        <title>High frequency of phylogenetically diverse reductive dehalogenase-homologous genes in deep subseafloor sedimentary metagenomes.</title>
        <authorList>
            <person name="Kawai M."/>
            <person name="Futagami T."/>
            <person name="Toyoda A."/>
            <person name="Takaki Y."/>
            <person name="Nishi S."/>
            <person name="Hori S."/>
            <person name="Arai W."/>
            <person name="Tsubouchi T."/>
            <person name="Morono Y."/>
            <person name="Uchiyama I."/>
            <person name="Ito T."/>
            <person name="Fujiyama A."/>
            <person name="Inagaki F."/>
            <person name="Takami H."/>
        </authorList>
    </citation>
    <scope>NUCLEOTIDE SEQUENCE</scope>
    <source>
        <strain evidence="3">Expedition CK06-06</strain>
    </source>
</reference>
<dbReference type="SUPFAM" id="SSF53671">
    <property type="entry name" value="Aspartate/ornithine carbamoyltransferase"/>
    <property type="match status" value="1"/>
</dbReference>
<evidence type="ECO:0000313" key="3">
    <source>
        <dbReference type="EMBL" id="GAG72534.1"/>
    </source>
</evidence>
<comment type="caution">
    <text evidence="3">The sequence shown here is derived from an EMBL/GenBank/DDBJ whole genome shotgun (WGS) entry which is preliminary data.</text>
</comment>
<evidence type="ECO:0000259" key="2">
    <source>
        <dbReference type="Pfam" id="PF00185"/>
    </source>
</evidence>
<dbReference type="GO" id="GO:0005829">
    <property type="term" value="C:cytosol"/>
    <property type="evidence" value="ECO:0007669"/>
    <property type="project" value="TreeGrafter"/>
</dbReference>
<feature type="domain" description="Aspartate/ornithine carbamoyltransferase Asp/Orn-binding" evidence="2">
    <location>
        <begin position="1"/>
        <end position="142"/>
    </location>
</feature>
<dbReference type="EMBL" id="BART01001698">
    <property type="protein sequence ID" value="GAG72534.1"/>
    <property type="molecule type" value="Genomic_DNA"/>
</dbReference>
<proteinExistence type="predicted"/>
<accession>X0ZTB5</accession>
<dbReference type="AlphaFoldDB" id="X0ZTB5"/>
<evidence type="ECO:0000256" key="1">
    <source>
        <dbReference type="ARBA" id="ARBA00022679"/>
    </source>
</evidence>
<dbReference type="InterPro" id="IPR036901">
    <property type="entry name" value="Asp/Orn_carbamoylTrfase_sf"/>
</dbReference>
<feature type="non-terminal residue" evidence="3">
    <location>
        <position position="1"/>
    </location>
</feature>